<dbReference type="Proteomes" id="UP000281993">
    <property type="component" value="Segment"/>
</dbReference>
<gene>
    <name evidence="1" type="primary">16</name>
    <name evidence="1" type="ORF">SEA_VALENTINIPUFF_16</name>
</gene>
<proteinExistence type="predicted"/>
<evidence type="ECO:0000313" key="1">
    <source>
        <dbReference type="EMBL" id="AYD87319.1"/>
    </source>
</evidence>
<evidence type="ECO:0000313" key="2">
    <source>
        <dbReference type="Proteomes" id="UP000281993"/>
    </source>
</evidence>
<name>A0A386KQS8_9CAUD</name>
<accession>A0A386KQS8</accession>
<organism evidence="1 2">
    <name type="scientific">Microbacterium phage ValentiniPuff</name>
    <dbReference type="NCBI Taxonomy" id="2315705"/>
    <lineage>
        <taxon>Viruses</taxon>
        <taxon>Duplodnaviria</taxon>
        <taxon>Heunggongvirae</taxon>
        <taxon>Uroviricota</taxon>
        <taxon>Caudoviricetes</taxon>
        <taxon>Valentinivirus</taxon>
        <taxon>Valentinivirus valentinipuff</taxon>
    </lineage>
</organism>
<keyword evidence="2" id="KW-1185">Reference proteome</keyword>
<dbReference type="EMBL" id="MH825712">
    <property type="protein sequence ID" value="AYD87319.1"/>
    <property type="molecule type" value="Genomic_DNA"/>
</dbReference>
<reference evidence="1 2" key="1">
    <citation type="submission" date="2018-08" db="EMBL/GenBank/DDBJ databases">
        <authorList>
            <person name="Preder H."/>
            <person name="Servin-Meza L.A."/>
            <person name="Bonilla J.A."/>
            <person name="Klyczek K."/>
            <person name="Garlena R.A."/>
            <person name="Russell D.A."/>
            <person name="Pope W.H."/>
            <person name="Jacobs-Sera D."/>
            <person name="Hatfull G.F."/>
        </authorList>
    </citation>
    <scope>NUCLEOTIDE SEQUENCE [LARGE SCALE GENOMIC DNA]</scope>
</reference>
<sequence length="87" mass="10268">MSRQLTPYDRGERMQPDPWVRRVKGYWVAGSELERPAEVDDFGKVDFNDDENASMVTVWVERRNGEIIVHVHPLQDFEETRVEVHDV</sequence>
<protein>
    <submittedName>
        <fullName evidence="1">Uncharacterized protein</fullName>
    </submittedName>
</protein>